<gene>
    <name evidence="1" type="ORF">L1987_20073</name>
</gene>
<protein>
    <submittedName>
        <fullName evidence="1">Uncharacterized protein</fullName>
    </submittedName>
</protein>
<comment type="caution">
    <text evidence="1">The sequence shown here is derived from an EMBL/GenBank/DDBJ whole genome shotgun (WGS) entry which is preliminary data.</text>
</comment>
<dbReference type="Proteomes" id="UP001056120">
    <property type="component" value="Linkage Group LG07"/>
</dbReference>
<reference evidence="2" key="1">
    <citation type="journal article" date="2022" name="Mol. Ecol. Resour.">
        <title>The genomes of chicory, endive, great burdock and yacon provide insights into Asteraceae palaeo-polyploidization history and plant inulin production.</title>
        <authorList>
            <person name="Fan W."/>
            <person name="Wang S."/>
            <person name="Wang H."/>
            <person name="Wang A."/>
            <person name="Jiang F."/>
            <person name="Liu H."/>
            <person name="Zhao H."/>
            <person name="Xu D."/>
            <person name="Zhang Y."/>
        </authorList>
    </citation>
    <scope>NUCLEOTIDE SEQUENCE [LARGE SCALE GENOMIC DNA]</scope>
    <source>
        <strain evidence="2">cv. Yunnan</strain>
    </source>
</reference>
<proteinExistence type="predicted"/>
<dbReference type="EMBL" id="CM042024">
    <property type="protein sequence ID" value="KAI3810460.1"/>
    <property type="molecule type" value="Genomic_DNA"/>
</dbReference>
<organism evidence="1 2">
    <name type="scientific">Smallanthus sonchifolius</name>
    <dbReference type="NCBI Taxonomy" id="185202"/>
    <lineage>
        <taxon>Eukaryota</taxon>
        <taxon>Viridiplantae</taxon>
        <taxon>Streptophyta</taxon>
        <taxon>Embryophyta</taxon>
        <taxon>Tracheophyta</taxon>
        <taxon>Spermatophyta</taxon>
        <taxon>Magnoliopsida</taxon>
        <taxon>eudicotyledons</taxon>
        <taxon>Gunneridae</taxon>
        <taxon>Pentapetalae</taxon>
        <taxon>asterids</taxon>
        <taxon>campanulids</taxon>
        <taxon>Asterales</taxon>
        <taxon>Asteraceae</taxon>
        <taxon>Asteroideae</taxon>
        <taxon>Heliantheae alliance</taxon>
        <taxon>Millerieae</taxon>
        <taxon>Smallanthus</taxon>
    </lineage>
</organism>
<evidence type="ECO:0000313" key="1">
    <source>
        <dbReference type="EMBL" id="KAI3810460.1"/>
    </source>
</evidence>
<sequence>MLEQVYAKLGSVFILNLLNKNISFLIRPEVSVHFFKASETGLSLQVVYWFNVLGFHSETLATSLEYDFSSKVLHLLFCGGSRALSNCDMNYQTLDLLWCTLSRNHVDGQLLRLIWNTESFADKIKKSNDIAGLRLEYFPPMISPEGGCRILISQ</sequence>
<evidence type="ECO:0000313" key="2">
    <source>
        <dbReference type="Proteomes" id="UP001056120"/>
    </source>
</evidence>
<reference evidence="1 2" key="2">
    <citation type="journal article" date="2022" name="Mol. Ecol. Resour.">
        <title>The genomes of chicory, endive, great burdock and yacon provide insights into Asteraceae paleo-polyploidization history and plant inulin production.</title>
        <authorList>
            <person name="Fan W."/>
            <person name="Wang S."/>
            <person name="Wang H."/>
            <person name="Wang A."/>
            <person name="Jiang F."/>
            <person name="Liu H."/>
            <person name="Zhao H."/>
            <person name="Xu D."/>
            <person name="Zhang Y."/>
        </authorList>
    </citation>
    <scope>NUCLEOTIDE SEQUENCE [LARGE SCALE GENOMIC DNA]</scope>
    <source>
        <strain evidence="2">cv. Yunnan</strain>
        <tissue evidence="1">Leaves</tissue>
    </source>
</reference>
<name>A0ACB9ISI6_9ASTR</name>
<keyword evidence="2" id="KW-1185">Reference proteome</keyword>
<accession>A0ACB9ISI6</accession>